<evidence type="ECO:0008006" key="5">
    <source>
        <dbReference type="Google" id="ProtNLM"/>
    </source>
</evidence>
<organism evidence="3 4">
    <name type="scientific">Morus notabilis</name>
    <dbReference type="NCBI Taxonomy" id="981085"/>
    <lineage>
        <taxon>Eukaryota</taxon>
        <taxon>Viridiplantae</taxon>
        <taxon>Streptophyta</taxon>
        <taxon>Embryophyta</taxon>
        <taxon>Tracheophyta</taxon>
        <taxon>Spermatophyta</taxon>
        <taxon>Magnoliopsida</taxon>
        <taxon>eudicotyledons</taxon>
        <taxon>Gunneridae</taxon>
        <taxon>Pentapetalae</taxon>
        <taxon>rosids</taxon>
        <taxon>fabids</taxon>
        <taxon>Rosales</taxon>
        <taxon>Moraceae</taxon>
        <taxon>Moreae</taxon>
        <taxon>Morus</taxon>
    </lineage>
</organism>
<dbReference type="PANTHER" id="PTHR47926">
    <property type="entry name" value="PENTATRICOPEPTIDE REPEAT-CONTAINING PROTEIN"/>
    <property type="match status" value="1"/>
</dbReference>
<dbReference type="Pfam" id="PF01535">
    <property type="entry name" value="PPR"/>
    <property type="match status" value="2"/>
</dbReference>
<dbReference type="InterPro" id="IPR011990">
    <property type="entry name" value="TPR-like_helical_dom_sf"/>
</dbReference>
<reference evidence="4" key="1">
    <citation type="submission" date="2013-01" db="EMBL/GenBank/DDBJ databases">
        <title>Draft Genome Sequence of a Mulberry Tree, Morus notabilis C.K. Schneid.</title>
        <authorList>
            <person name="He N."/>
            <person name="Zhao S."/>
        </authorList>
    </citation>
    <scope>NUCLEOTIDE SEQUENCE</scope>
</reference>
<dbReference type="Proteomes" id="UP000030645">
    <property type="component" value="Unassembled WGS sequence"/>
</dbReference>
<evidence type="ECO:0000313" key="4">
    <source>
        <dbReference type="Proteomes" id="UP000030645"/>
    </source>
</evidence>
<dbReference type="EMBL" id="KE346342">
    <property type="protein sequence ID" value="EXC33629.1"/>
    <property type="molecule type" value="Genomic_DNA"/>
</dbReference>
<evidence type="ECO:0000313" key="3">
    <source>
        <dbReference type="EMBL" id="EXC33629.1"/>
    </source>
</evidence>
<feature type="repeat" description="PPR" evidence="2">
    <location>
        <begin position="77"/>
        <end position="111"/>
    </location>
</feature>
<dbReference type="InterPro" id="IPR002885">
    <property type="entry name" value="PPR_rpt"/>
</dbReference>
<dbReference type="eggNOG" id="KOG4197">
    <property type="taxonomic scope" value="Eukaryota"/>
</dbReference>
<keyword evidence="1" id="KW-0677">Repeat</keyword>
<name>W9SL27_9ROSA</name>
<dbReference type="PANTHER" id="PTHR47926:SF379">
    <property type="entry name" value="TETRATRICOPEPTIDE-LIKE HELICAL DOMAIN SUPERFAMILY"/>
    <property type="match status" value="1"/>
</dbReference>
<dbReference type="Gene3D" id="1.25.40.10">
    <property type="entry name" value="Tetratricopeptide repeat domain"/>
    <property type="match status" value="2"/>
</dbReference>
<dbReference type="PROSITE" id="PS51375">
    <property type="entry name" value="PPR"/>
    <property type="match status" value="2"/>
</dbReference>
<protein>
    <recommendedName>
        <fullName evidence="5">Pentatricopeptide repeat-containing protein</fullName>
    </recommendedName>
</protein>
<dbReference type="AlphaFoldDB" id="W9SL27"/>
<dbReference type="GO" id="GO:0003723">
    <property type="term" value="F:RNA binding"/>
    <property type="evidence" value="ECO:0007669"/>
    <property type="project" value="InterPro"/>
</dbReference>
<keyword evidence="4" id="KW-1185">Reference proteome</keyword>
<dbReference type="NCBIfam" id="TIGR00756">
    <property type="entry name" value="PPR"/>
    <property type="match status" value="1"/>
</dbReference>
<dbReference type="FunFam" id="1.25.40.10:FF:000344">
    <property type="entry name" value="Pentatricopeptide repeat-containing protein"/>
    <property type="match status" value="1"/>
</dbReference>
<proteinExistence type="predicted"/>
<accession>W9SL27</accession>
<evidence type="ECO:0000256" key="1">
    <source>
        <dbReference type="ARBA" id="ARBA00022737"/>
    </source>
</evidence>
<dbReference type="GO" id="GO:0009451">
    <property type="term" value="P:RNA modification"/>
    <property type="evidence" value="ECO:0007669"/>
    <property type="project" value="InterPro"/>
</dbReference>
<sequence>MISRQIQIENLLIQQSKNSTITTTNPLPKLNSLIIKTALDRDPHFLSSYVLSLASSSSTKSLNSAKWVFSHSSITPPLFTWNTIIRAFSDSPAPLESWMLFSRLLRTSLKPDNFTYPFVLKACGRSSMLGFGGSLHSLILKVGLDSDPYIAHTLIRMLLARKVFDEMPVRDVVSWSSMIAGYVACKAPLDALKVFRGMRNAKERPNSVTLVSALSAGMKTLDIDVGKSIHGYVITNSVEVDTALGTALLEMYSKCGHVEKGFRVFDYAIREKNLQFGLS</sequence>
<evidence type="ECO:0000256" key="2">
    <source>
        <dbReference type="PROSITE-ProRule" id="PRU00708"/>
    </source>
</evidence>
<gene>
    <name evidence="3" type="ORF">L484_013826</name>
</gene>
<feature type="repeat" description="PPR" evidence="2">
    <location>
        <begin position="171"/>
        <end position="205"/>
    </location>
</feature>
<dbReference type="InterPro" id="IPR046960">
    <property type="entry name" value="PPR_At4g14850-like_plant"/>
</dbReference>